<protein>
    <submittedName>
        <fullName evidence="2">Hypothetical membrane associated protein</fullName>
    </submittedName>
</protein>
<dbReference type="KEGG" id="bnm:BALAC2494_01824"/>
<accession>A0A806FJ30</accession>
<name>A0A806FJ30_BIFAN</name>
<organism evidence="2 3">
    <name type="scientific">Bifidobacterium animalis subsp. lactis CNCM I-2494</name>
    <dbReference type="NCBI Taxonomy" id="1042403"/>
    <lineage>
        <taxon>Bacteria</taxon>
        <taxon>Bacillati</taxon>
        <taxon>Actinomycetota</taxon>
        <taxon>Actinomycetes</taxon>
        <taxon>Bifidobacteriales</taxon>
        <taxon>Bifidobacteriaceae</taxon>
        <taxon>Bifidobacterium</taxon>
    </lineage>
</organism>
<gene>
    <name evidence="2" type="ORF">BALAC2494_01824</name>
</gene>
<sequence>MIVCGLLCTFGSSLRLSWATYVPRSTFGNWSSATQEVPVRFVFHAIFCSSVTSAKNRRGRYAASHTSERQITSEPEVIVSTRLSAAVFMRHPSGLLPTYATRSVKSSEPPTPTDVASGTSCTSTSPGVHVSTLLLCGAAGTSARLSAGAAEAPAMPCTLTAPRTRLYTVNTASANTTASAEKNTMRRRRYRRLRSAAVMRFLPPVVRVVPRRGDCGELMLPVYRARSPLLSPTSCTTPYWSFLQPHITSISYGMSVILTGCHLCTCVSNVFDILEVSSAKTGLFRLLAGCAAAVKAASRRRRVTSRKNYRHPVTIEDIP</sequence>
<dbReference type="AlphaFoldDB" id="A0A806FJ30"/>
<evidence type="ECO:0000256" key="1">
    <source>
        <dbReference type="SAM" id="MobiDB-lite"/>
    </source>
</evidence>
<evidence type="ECO:0000313" key="2">
    <source>
        <dbReference type="EMBL" id="AEK30813.1"/>
    </source>
</evidence>
<evidence type="ECO:0000313" key="3">
    <source>
        <dbReference type="Proteomes" id="UP000008394"/>
    </source>
</evidence>
<reference evidence="2 3" key="1">
    <citation type="journal article" date="2011" name="J. Bacteriol.">
        <title>Genome Sequence of the Probiotic Strain Bifidobacterium animalis subsp. lactis CNCM I-2494.</title>
        <authorList>
            <person name="Chervaux C."/>
            <person name="Grimaldi C."/>
            <person name="Bolotin A."/>
            <person name="Quinquis B."/>
            <person name="Legrain-Raspaud S."/>
            <person name="van Hylckama Vlieg J.E."/>
            <person name="Denariaz G."/>
            <person name="Smokvina T."/>
        </authorList>
    </citation>
    <scope>NUCLEOTIDE SEQUENCE [LARGE SCALE GENOMIC DNA]</scope>
    <source>
        <strain evidence="2 3">CNCM I-2494</strain>
    </source>
</reference>
<proteinExistence type="predicted"/>
<dbReference type="Proteomes" id="UP000008394">
    <property type="component" value="Chromosome"/>
</dbReference>
<feature type="region of interest" description="Disordered" evidence="1">
    <location>
        <begin position="102"/>
        <end position="122"/>
    </location>
</feature>
<dbReference type="EMBL" id="CP002915">
    <property type="protein sequence ID" value="AEK30813.1"/>
    <property type="molecule type" value="Genomic_DNA"/>
</dbReference>